<dbReference type="InterPro" id="IPR050549">
    <property type="entry name" value="MFS_Trehalose_Transporter"/>
</dbReference>
<keyword evidence="8 9" id="KW-0472">Membrane</keyword>
<feature type="domain" description="Major facilitator superfamily (MFS) profile" evidence="10">
    <location>
        <begin position="1"/>
        <end position="353"/>
    </location>
</feature>
<dbReference type="InterPro" id="IPR003663">
    <property type="entry name" value="Sugar/inositol_transpt"/>
</dbReference>
<dbReference type="Pfam" id="PF00083">
    <property type="entry name" value="Sugar_tr"/>
    <property type="match status" value="1"/>
</dbReference>
<evidence type="ECO:0000313" key="11">
    <source>
        <dbReference type="EMBL" id="KAK4768263.1"/>
    </source>
</evidence>
<organism evidence="11 12">
    <name type="scientific">Trapa incisa</name>
    <dbReference type="NCBI Taxonomy" id="236973"/>
    <lineage>
        <taxon>Eukaryota</taxon>
        <taxon>Viridiplantae</taxon>
        <taxon>Streptophyta</taxon>
        <taxon>Embryophyta</taxon>
        <taxon>Tracheophyta</taxon>
        <taxon>Spermatophyta</taxon>
        <taxon>Magnoliopsida</taxon>
        <taxon>eudicotyledons</taxon>
        <taxon>Gunneridae</taxon>
        <taxon>Pentapetalae</taxon>
        <taxon>rosids</taxon>
        <taxon>malvids</taxon>
        <taxon>Myrtales</taxon>
        <taxon>Lythraceae</taxon>
        <taxon>Trapa</taxon>
    </lineage>
</organism>
<feature type="transmembrane region" description="Helical" evidence="9">
    <location>
        <begin position="82"/>
        <end position="103"/>
    </location>
</feature>
<dbReference type="InterPro" id="IPR020846">
    <property type="entry name" value="MFS_dom"/>
</dbReference>
<feature type="transmembrane region" description="Helical" evidence="9">
    <location>
        <begin position="28"/>
        <end position="46"/>
    </location>
</feature>
<evidence type="ECO:0000256" key="1">
    <source>
        <dbReference type="ARBA" id="ARBA00004651"/>
    </source>
</evidence>
<feature type="transmembrane region" description="Helical" evidence="9">
    <location>
        <begin position="262"/>
        <end position="288"/>
    </location>
</feature>
<dbReference type="GO" id="GO:0005886">
    <property type="term" value="C:plasma membrane"/>
    <property type="evidence" value="ECO:0007669"/>
    <property type="project" value="UniProtKB-SubCell"/>
</dbReference>
<name>A0AAN7KP53_9MYRT</name>
<reference evidence="11 12" key="1">
    <citation type="journal article" date="2023" name="Hortic Res">
        <title>Pangenome of water caltrop reveals structural variations and asymmetric subgenome divergence after allopolyploidization.</title>
        <authorList>
            <person name="Zhang X."/>
            <person name="Chen Y."/>
            <person name="Wang L."/>
            <person name="Yuan Y."/>
            <person name="Fang M."/>
            <person name="Shi L."/>
            <person name="Lu R."/>
            <person name="Comes H.P."/>
            <person name="Ma Y."/>
            <person name="Chen Y."/>
            <person name="Huang G."/>
            <person name="Zhou Y."/>
            <person name="Zheng Z."/>
            <person name="Qiu Y."/>
        </authorList>
    </citation>
    <scope>NUCLEOTIDE SEQUENCE [LARGE SCALE GENOMIC DNA]</scope>
    <source>
        <tissue evidence="11">Roots</tissue>
    </source>
</reference>
<feature type="transmembrane region" description="Helical" evidence="9">
    <location>
        <begin position="300"/>
        <end position="319"/>
    </location>
</feature>
<dbReference type="InterPro" id="IPR036259">
    <property type="entry name" value="MFS_trans_sf"/>
</dbReference>
<keyword evidence="4" id="KW-1003">Cell membrane</keyword>
<dbReference type="Proteomes" id="UP001345219">
    <property type="component" value="Chromosome 3"/>
</dbReference>
<accession>A0AAN7KP53</accession>
<evidence type="ECO:0000256" key="6">
    <source>
        <dbReference type="ARBA" id="ARBA00022692"/>
    </source>
</evidence>
<evidence type="ECO:0000256" key="8">
    <source>
        <dbReference type="ARBA" id="ARBA00023136"/>
    </source>
</evidence>
<dbReference type="EMBL" id="JAXIOK010000006">
    <property type="protein sequence ID" value="KAK4768263.1"/>
    <property type="molecule type" value="Genomic_DNA"/>
</dbReference>
<dbReference type="PROSITE" id="PS50850">
    <property type="entry name" value="MFS"/>
    <property type="match status" value="1"/>
</dbReference>
<keyword evidence="5" id="KW-0762">Sugar transport</keyword>
<gene>
    <name evidence="11" type="ORF">SAY87_003404</name>
</gene>
<dbReference type="PRINTS" id="PR00171">
    <property type="entry name" value="SUGRTRNSPORT"/>
</dbReference>
<dbReference type="CDD" id="cd17358">
    <property type="entry name" value="MFS_GLUT6_8_Class3_like"/>
    <property type="match status" value="1"/>
</dbReference>
<dbReference type="PANTHER" id="PTHR48021:SF16">
    <property type="entry name" value="MAJOR FACILITATOR SUPERFAMILY (MFS) PROFILE DOMAIN-CONTAINING PROTEIN"/>
    <property type="match status" value="1"/>
</dbReference>
<keyword evidence="6 9" id="KW-0812">Transmembrane</keyword>
<dbReference type="Gene3D" id="1.20.1250.20">
    <property type="entry name" value="MFS general substrate transporter like domains"/>
    <property type="match status" value="1"/>
</dbReference>
<comment type="similarity">
    <text evidence="2">Belongs to the major facilitator superfamily. Sugar transporter (TC 2.A.1.1) family.</text>
</comment>
<protein>
    <recommendedName>
        <fullName evidence="10">Major facilitator superfamily (MFS) profile domain-containing protein</fullName>
    </recommendedName>
</protein>
<dbReference type="AlphaFoldDB" id="A0AAN7KP53"/>
<feature type="transmembrane region" description="Helical" evidence="9">
    <location>
        <begin position="163"/>
        <end position="182"/>
    </location>
</feature>
<evidence type="ECO:0000256" key="7">
    <source>
        <dbReference type="ARBA" id="ARBA00022989"/>
    </source>
</evidence>
<dbReference type="FunFam" id="1.20.1250.20:FF:000218">
    <property type="entry name" value="facilitated trehalose transporter Tret1"/>
    <property type="match status" value="1"/>
</dbReference>
<dbReference type="SUPFAM" id="SSF103473">
    <property type="entry name" value="MFS general substrate transporter"/>
    <property type="match status" value="1"/>
</dbReference>
<evidence type="ECO:0000256" key="5">
    <source>
        <dbReference type="ARBA" id="ARBA00022597"/>
    </source>
</evidence>
<evidence type="ECO:0000313" key="12">
    <source>
        <dbReference type="Proteomes" id="UP001345219"/>
    </source>
</evidence>
<feature type="transmembrane region" description="Helical" evidence="9">
    <location>
        <begin position="325"/>
        <end position="346"/>
    </location>
</feature>
<evidence type="ECO:0000259" key="10">
    <source>
        <dbReference type="PROSITE" id="PS50850"/>
    </source>
</evidence>
<evidence type="ECO:0000256" key="4">
    <source>
        <dbReference type="ARBA" id="ARBA00022475"/>
    </source>
</evidence>
<sequence>MWISDVICILGWLLIGFAQKAWWLYCGRALLGCGISLLTYLVPVYISEITPKNLRGGFTALHEFVIGCSSSIAYVVGSLVNWRIFALLGLIPCLVQFFGLLFIPESPRWLIKTGHDLAFKASLSRLRGKNVDVSLEAAEIKDYTIYLEQVTQKSFLDMFQRKYLHCLIVGVGLMVFQQFGGMRGILFYTARIFESAGFPGQVGSIVAAATKITVGAVGVLLLSVYGRRPLLLVSAAGACLGALITGLSFLPHEGLLLKELCSVFFLIGVVVFIGGYELGLGSIPWIIMSEILPINIKGSAGSLSNLVSWIGSWVVTYSFDAIFEWSSAGIFFVYSCVCAAAVVFIARLVPETRGRTLEEIQVSITELEDNL</sequence>
<keyword evidence="7 9" id="KW-1133">Transmembrane helix</keyword>
<proteinExistence type="inferred from homology"/>
<evidence type="ECO:0000256" key="9">
    <source>
        <dbReference type="SAM" id="Phobius"/>
    </source>
</evidence>
<keyword evidence="3" id="KW-0813">Transport</keyword>
<keyword evidence="12" id="KW-1185">Reference proteome</keyword>
<dbReference type="PANTHER" id="PTHR48021">
    <property type="match status" value="1"/>
</dbReference>
<evidence type="ECO:0000256" key="2">
    <source>
        <dbReference type="ARBA" id="ARBA00010992"/>
    </source>
</evidence>
<feature type="transmembrane region" description="Helical" evidence="9">
    <location>
        <begin position="58"/>
        <end position="76"/>
    </location>
</feature>
<feature type="transmembrane region" description="Helical" evidence="9">
    <location>
        <begin position="230"/>
        <end position="250"/>
    </location>
</feature>
<comment type="caution">
    <text evidence="11">The sequence shown here is derived from an EMBL/GenBank/DDBJ whole genome shotgun (WGS) entry which is preliminary data.</text>
</comment>
<comment type="subcellular location">
    <subcellularLocation>
        <location evidence="1">Cell membrane</location>
        <topology evidence="1">Multi-pass membrane protein</topology>
    </subcellularLocation>
</comment>
<feature type="transmembrane region" description="Helical" evidence="9">
    <location>
        <begin position="202"/>
        <end position="223"/>
    </location>
</feature>
<dbReference type="InterPro" id="IPR044775">
    <property type="entry name" value="MFS_ERD6/Tret1-like"/>
</dbReference>
<dbReference type="InterPro" id="IPR005828">
    <property type="entry name" value="MFS_sugar_transport-like"/>
</dbReference>
<evidence type="ECO:0000256" key="3">
    <source>
        <dbReference type="ARBA" id="ARBA00022448"/>
    </source>
</evidence>
<dbReference type="GO" id="GO:0051119">
    <property type="term" value="F:sugar transmembrane transporter activity"/>
    <property type="evidence" value="ECO:0007669"/>
    <property type="project" value="InterPro"/>
</dbReference>